<dbReference type="Pfam" id="PF16884">
    <property type="entry name" value="ADH_N_2"/>
    <property type="match status" value="1"/>
</dbReference>
<accession>A0A382ZLX5</accession>
<dbReference type="EMBL" id="UINC01184980">
    <property type="protein sequence ID" value="SVD96462.1"/>
    <property type="molecule type" value="Genomic_DNA"/>
</dbReference>
<evidence type="ECO:0000259" key="2">
    <source>
        <dbReference type="Pfam" id="PF16884"/>
    </source>
</evidence>
<dbReference type="InterPro" id="IPR045010">
    <property type="entry name" value="MDR_fam"/>
</dbReference>
<dbReference type="PANTHER" id="PTHR43205">
    <property type="entry name" value="PROSTAGLANDIN REDUCTASE"/>
    <property type="match status" value="1"/>
</dbReference>
<dbReference type="PANTHER" id="PTHR43205:SF7">
    <property type="entry name" value="PROSTAGLANDIN REDUCTASE 1"/>
    <property type="match status" value="1"/>
</dbReference>
<protein>
    <recommendedName>
        <fullName evidence="2">Oxidoreductase N-terminal domain-containing protein</fullName>
    </recommendedName>
</protein>
<keyword evidence="1" id="KW-0560">Oxidoreductase</keyword>
<evidence type="ECO:0000256" key="1">
    <source>
        <dbReference type="ARBA" id="ARBA00023002"/>
    </source>
</evidence>
<organism evidence="3">
    <name type="scientific">marine metagenome</name>
    <dbReference type="NCBI Taxonomy" id="408172"/>
    <lineage>
        <taxon>unclassified sequences</taxon>
        <taxon>metagenomes</taxon>
        <taxon>ecological metagenomes</taxon>
    </lineage>
</organism>
<evidence type="ECO:0000313" key="3">
    <source>
        <dbReference type="EMBL" id="SVD96462.1"/>
    </source>
</evidence>
<dbReference type="GO" id="GO:0016628">
    <property type="term" value="F:oxidoreductase activity, acting on the CH-CH group of donors, NAD or NADP as acceptor"/>
    <property type="evidence" value="ECO:0007669"/>
    <property type="project" value="InterPro"/>
</dbReference>
<proteinExistence type="predicted"/>
<dbReference type="InterPro" id="IPR041694">
    <property type="entry name" value="ADH_N_2"/>
</dbReference>
<feature type="domain" description="Oxidoreductase N-terminal" evidence="2">
    <location>
        <begin position="5"/>
        <end position="98"/>
    </location>
</feature>
<dbReference type="Gene3D" id="3.90.180.10">
    <property type="entry name" value="Medium-chain alcohol dehydrogenases, catalytic domain"/>
    <property type="match status" value="1"/>
</dbReference>
<name>A0A382ZLX5_9ZZZZ</name>
<dbReference type="InterPro" id="IPR011032">
    <property type="entry name" value="GroES-like_sf"/>
</dbReference>
<gene>
    <name evidence="3" type="ORF">METZ01_LOCUS449316</name>
</gene>
<dbReference type="SUPFAM" id="SSF50129">
    <property type="entry name" value="GroES-like"/>
    <property type="match status" value="1"/>
</dbReference>
<feature type="non-terminal residue" evidence="3">
    <location>
        <position position="139"/>
    </location>
</feature>
<sequence length="139" mass="15277">MINSQWQLAHTPRGGWPVDQDFVLSQEKAPDPASGQVLTRTIYLSMDPYQWGRRRNGTEVPGQVCHGRTVAQVVASNKGPFEPGDYIFNTNGWQSYGLTGEGISHFGYMHPRRLDPDQTPLSTAIGVLGMLGLTAYSGL</sequence>
<reference evidence="3" key="1">
    <citation type="submission" date="2018-05" db="EMBL/GenBank/DDBJ databases">
        <authorList>
            <person name="Lanie J.A."/>
            <person name="Ng W.-L."/>
            <person name="Kazmierczak K.M."/>
            <person name="Andrzejewski T.M."/>
            <person name="Davidsen T.M."/>
            <person name="Wayne K.J."/>
            <person name="Tettelin H."/>
            <person name="Glass J.I."/>
            <person name="Rusch D."/>
            <person name="Podicherti R."/>
            <person name="Tsui H.-C.T."/>
            <person name="Winkler M.E."/>
        </authorList>
    </citation>
    <scope>NUCLEOTIDE SEQUENCE</scope>
</reference>
<dbReference type="AlphaFoldDB" id="A0A382ZLX5"/>